<feature type="domain" description="DUF1659" evidence="2">
    <location>
        <begin position="3"/>
        <end position="70"/>
    </location>
</feature>
<evidence type="ECO:0000313" key="3">
    <source>
        <dbReference type="EMBL" id="SHK26871.1"/>
    </source>
</evidence>
<dbReference type="InterPro" id="IPR012454">
    <property type="entry name" value="DUF1659"/>
</dbReference>
<dbReference type="Pfam" id="PF07872">
    <property type="entry name" value="DUF1659"/>
    <property type="match status" value="1"/>
</dbReference>
<protein>
    <recommendedName>
        <fullName evidence="2">DUF1659 domain-containing protein</fullName>
    </recommendedName>
</protein>
<feature type="region of interest" description="Disordered" evidence="1">
    <location>
        <begin position="71"/>
        <end position="101"/>
    </location>
</feature>
<evidence type="ECO:0000256" key="1">
    <source>
        <dbReference type="SAM" id="MobiDB-lite"/>
    </source>
</evidence>
<evidence type="ECO:0000259" key="2">
    <source>
        <dbReference type="Pfam" id="PF07872"/>
    </source>
</evidence>
<proteinExistence type="predicted"/>
<name>A0A1M6R2Y0_9BACL</name>
<dbReference type="AlphaFoldDB" id="A0A1M6R2Y0"/>
<dbReference type="Proteomes" id="UP000184016">
    <property type="component" value="Unassembled WGS sequence"/>
</dbReference>
<reference evidence="4" key="1">
    <citation type="submission" date="2016-11" db="EMBL/GenBank/DDBJ databases">
        <authorList>
            <person name="Varghese N."/>
            <person name="Submissions S."/>
        </authorList>
    </citation>
    <scope>NUCLEOTIDE SEQUENCE [LARGE SCALE GENOMIC DNA]</scope>
    <source>
        <strain evidence="4">USBA-503</strain>
    </source>
</reference>
<evidence type="ECO:0000313" key="4">
    <source>
        <dbReference type="Proteomes" id="UP000184016"/>
    </source>
</evidence>
<dbReference type="STRING" id="1830138.SAMN05443507_11145"/>
<dbReference type="EMBL" id="FRAF01000011">
    <property type="protein sequence ID" value="SHK26871.1"/>
    <property type="molecule type" value="Genomic_DNA"/>
</dbReference>
<dbReference type="OrthoDB" id="2376742at2"/>
<gene>
    <name evidence="3" type="ORF">SAMN05443507_11145</name>
</gene>
<keyword evidence="4" id="KW-1185">Reference proteome</keyword>
<sequence>MAQTTELGRVLQLQFNVGTTSKGEIKVKNHNFPHVNPNVADDDLLAVGNALADLFSMPLYQVARTDQVALSVDSSSTVSTSSSSSTNSSGQAAQSNAASGA</sequence>
<dbReference type="RefSeq" id="WP_072873997.1">
    <property type="nucleotide sequence ID" value="NZ_FRAF01000011.1"/>
</dbReference>
<accession>A0A1M6R2Y0</accession>
<organism evidence="3 4">
    <name type="scientific">Alicyclobacillus tolerans</name>
    <dbReference type="NCBI Taxonomy" id="90970"/>
    <lineage>
        <taxon>Bacteria</taxon>
        <taxon>Bacillati</taxon>
        <taxon>Bacillota</taxon>
        <taxon>Bacilli</taxon>
        <taxon>Bacillales</taxon>
        <taxon>Alicyclobacillaceae</taxon>
        <taxon>Alicyclobacillus</taxon>
    </lineage>
</organism>